<dbReference type="RefSeq" id="WP_184197375.1">
    <property type="nucleotide sequence ID" value="NZ_JACHGW010000002.1"/>
</dbReference>
<proteinExistence type="predicted"/>
<dbReference type="EMBL" id="JACHGW010000002">
    <property type="protein sequence ID" value="MBB6051132.1"/>
    <property type="molecule type" value="Genomic_DNA"/>
</dbReference>
<dbReference type="NCBIfam" id="TIGR02595">
    <property type="entry name" value="PEP_CTERM"/>
    <property type="match status" value="1"/>
</dbReference>
<evidence type="ECO:0000259" key="2">
    <source>
        <dbReference type="Pfam" id="PF07589"/>
    </source>
</evidence>
<keyword evidence="1" id="KW-0732">Signal</keyword>
<dbReference type="Pfam" id="PF07589">
    <property type="entry name" value="PEP-CTERM"/>
    <property type="match status" value="1"/>
</dbReference>
<dbReference type="InterPro" id="IPR013424">
    <property type="entry name" value="Ice-binding_C"/>
</dbReference>
<accession>A0A7W9SQT6</accession>
<evidence type="ECO:0000313" key="3">
    <source>
        <dbReference type="EMBL" id="MBB6051132.1"/>
    </source>
</evidence>
<feature type="signal peptide" evidence="1">
    <location>
        <begin position="1"/>
        <end position="21"/>
    </location>
</feature>
<comment type="caution">
    <text evidence="3">The sequence shown here is derived from an EMBL/GenBank/DDBJ whole genome shotgun (WGS) entry which is preliminary data.</text>
</comment>
<feature type="chain" id="PRO_5031448678" description="Ice-binding protein C-terminal domain-containing protein" evidence="1">
    <location>
        <begin position="22"/>
        <end position="276"/>
    </location>
</feature>
<keyword evidence="4" id="KW-1185">Reference proteome</keyword>
<gene>
    <name evidence="3" type="ORF">HNQ39_002923</name>
</gene>
<sequence length="276" mass="27946">MTITRLASLFALGLISAAAHAQVPLFSENFGTNTDGTTITTSNTAFTYARISTGATPILAFKNPSSFGTGASAQLLATTGSLTGLGVTSGTYTAFDVATLSFDLRTPTAFSAGSSFFFGAGTGATTFTSNSTFASADLMAGFQITTGGILQSRATSAWGTVSGVTLTSATNYSFSVVMNGSASTVNYGTGGAVAAARAHIYLNNVLVGNVPIQDSASVTAFRLYVTSQAAANGGYELDNVQLFDSAVMPSAVIPEPGTLALAALGLAGLAVKRRRK</sequence>
<name>A0A7W9SQT6_ARMRO</name>
<evidence type="ECO:0000256" key="1">
    <source>
        <dbReference type="SAM" id="SignalP"/>
    </source>
</evidence>
<organism evidence="3 4">
    <name type="scientific">Armatimonas rosea</name>
    <dbReference type="NCBI Taxonomy" id="685828"/>
    <lineage>
        <taxon>Bacteria</taxon>
        <taxon>Bacillati</taxon>
        <taxon>Armatimonadota</taxon>
        <taxon>Armatimonadia</taxon>
        <taxon>Armatimonadales</taxon>
        <taxon>Armatimonadaceae</taxon>
        <taxon>Armatimonas</taxon>
    </lineage>
</organism>
<feature type="domain" description="Ice-binding protein C-terminal" evidence="2">
    <location>
        <begin position="253"/>
        <end position="274"/>
    </location>
</feature>
<dbReference type="Proteomes" id="UP000520814">
    <property type="component" value="Unassembled WGS sequence"/>
</dbReference>
<dbReference type="AlphaFoldDB" id="A0A7W9SQT6"/>
<reference evidence="3 4" key="1">
    <citation type="submission" date="2020-08" db="EMBL/GenBank/DDBJ databases">
        <title>Genomic Encyclopedia of Type Strains, Phase IV (KMG-IV): sequencing the most valuable type-strain genomes for metagenomic binning, comparative biology and taxonomic classification.</title>
        <authorList>
            <person name="Goeker M."/>
        </authorList>
    </citation>
    <scope>NUCLEOTIDE SEQUENCE [LARGE SCALE GENOMIC DNA]</scope>
    <source>
        <strain evidence="3 4">DSM 23562</strain>
    </source>
</reference>
<protein>
    <recommendedName>
        <fullName evidence="2">Ice-binding protein C-terminal domain-containing protein</fullName>
    </recommendedName>
</protein>
<evidence type="ECO:0000313" key="4">
    <source>
        <dbReference type="Proteomes" id="UP000520814"/>
    </source>
</evidence>